<dbReference type="RefSeq" id="WP_127187515.1">
    <property type="nucleotide sequence ID" value="NZ_RZNJ01000002.1"/>
</dbReference>
<accession>A0A433XF40</accession>
<proteinExistence type="predicted"/>
<keyword evidence="1" id="KW-0812">Transmembrane</keyword>
<keyword evidence="1" id="KW-1133">Transmembrane helix</keyword>
<evidence type="ECO:0000313" key="3">
    <source>
        <dbReference type="Proteomes" id="UP000281547"/>
    </source>
</evidence>
<name>A0A433XF40_9HYPH</name>
<keyword evidence="1" id="KW-0472">Membrane</keyword>
<comment type="caution">
    <text evidence="2">The sequence shown here is derived from an EMBL/GenBank/DDBJ whole genome shotgun (WGS) entry which is preliminary data.</text>
</comment>
<reference evidence="2 3" key="1">
    <citation type="journal article" date="2016" name="Int. J. Syst. Evol. Microbiol.">
        <title>Arsenicitalea aurantiaca gen. nov., sp. nov., a new member of the family Hyphomicrobiaceae, isolated from high-arsenic sediment.</title>
        <authorList>
            <person name="Mu Y."/>
            <person name="Zhou L."/>
            <person name="Zeng X.C."/>
            <person name="Liu L."/>
            <person name="Pan Y."/>
            <person name="Chen X."/>
            <person name="Wang J."/>
            <person name="Li S."/>
            <person name="Li W.J."/>
            <person name="Wang Y."/>
        </authorList>
    </citation>
    <scope>NUCLEOTIDE SEQUENCE [LARGE SCALE GENOMIC DNA]</scope>
    <source>
        <strain evidence="2 3">42-50</strain>
    </source>
</reference>
<feature type="transmembrane region" description="Helical" evidence="1">
    <location>
        <begin position="12"/>
        <end position="32"/>
    </location>
</feature>
<keyword evidence="3" id="KW-1185">Reference proteome</keyword>
<evidence type="ECO:0000256" key="1">
    <source>
        <dbReference type="SAM" id="Phobius"/>
    </source>
</evidence>
<dbReference type="AlphaFoldDB" id="A0A433XF40"/>
<dbReference type="EMBL" id="RZNJ01000002">
    <property type="protein sequence ID" value="RUT32558.1"/>
    <property type="molecule type" value="Genomic_DNA"/>
</dbReference>
<dbReference type="Proteomes" id="UP000281547">
    <property type="component" value="Unassembled WGS sequence"/>
</dbReference>
<dbReference type="OrthoDB" id="7510023at2"/>
<gene>
    <name evidence="2" type="ORF">EMQ25_05230</name>
</gene>
<feature type="transmembrane region" description="Helical" evidence="1">
    <location>
        <begin position="38"/>
        <end position="60"/>
    </location>
</feature>
<dbReference type="InterPro" id="IPR021265">
    <property type="entry name" value="DUF2842"/>
</dbReference>
<evidence type="ECO:0000313" key="2">
    <source>
        <dbReference type="EMBL" id="RUT32558.1"/>
    </source>
</evidence>
<dbReference type="Pfam" id="PF11003">
    <property type="entry name" value="DUF2842"/>
    <property type="match status" value="1"/>
</dbReference>
<sequence>MTQSTRKLIGTLLTVFSLIVYSILAVIVYEAFLMDQVWWVLILFFAIAGLGWVFPAMAIIRWMARPD</sequence>
<organism evidence="2 3">
    <name type="scientific">Arsenicitalea aurantiaca</name>
    <dbReference type="NCBI Taxonomy" id="1783274"/>
    <lineage>
        <taxon>Bacteria</taxon>
        <taxon>Pseudomonadati</taxon>
        <taxon>Pseudomonadota</taxon>
        <taxon>Alphaproteobacteria</taxon>
        <taxon>Hyphomicrobiales</taxon>
        <taxon>Devosiaceae</taxon>
        <taxon>Arsenicitalea</taxon>
    </lineage>
</organism>
<protein>
    <submittedName>
        <fullName evidence="2">DUF2842 domain-containing protein</fullName>
    </submittedName>
</protein>